<dbReference type="EMBL" id="PP511521">
    <property type="protein sequence ID" value="XCD05068.1"/>
    <property type="molecule type" value="Genomic_DNA"/>
</dbReference>
<feature type="domain" description="Radical SAM core" evidence="4">
    <location>
        <begin position="20"/>
        <end position="186"/>
    </location>
</feature>
<evidence type="ECO:0000313" key="5">
    <source>
        <dbReference type="EMBL" id="XCD05068.1"/>
    </source>
</evidence>
<evidence type="ECO:0000259" key="4">
    <source>
        <dbReference type="Pfam" id="PF04055"/>
    </source>
</evidence>
<keyword evidence="3" id="KW-0411">Iron-sulfur</keyword>
<evidence type="ECO:0000256" key="3">
    <source>
        <dbReference type="ARBA" id="ARBA00023014"/>
    </source>
</evidence>
<dbReference type="Pfam" id="PF04055">
    <property type="entry name" value="Radical_SAM"/>
    <property type="match status" value="1"/>
</dbReference>
<evidence type="ECO:0000256" key="1">
    <source>
        <dbReference type="ARBA" id="ARBA00022723"/>
    </source>
</evidence>
<dbReference type="PANTHER" id="PTHR43432:SF6">
    <property type="entry name" value="RADICAL SAM CORE DOMAIN-CONTAINING PROTEIN"/>
    <property type="match status" value="1"/>
</dbReference>
<dbReference type="GO" id="GO:0046872">
    <property type="term" value="F:metal ion binding"/>
    <property type="evidence" value="ECO:0007669"/>
    <property type="project" value="UniProtKB-KW"/>
</dbReference>
<dbReference type="InterPro" id="IPR058240">
    <property type="entry name" value="rSAM_sf"/>
</dbReference>
<dbReference type="InterPro" id="IPR007197">
    <property type="entry name" value="rSAM"/>
</dbReference>
<dbReference type="GO" id="GO:0003824">
    <property type="term" value="F:catalytic activity"/>
    <property type="evidence" value="ECO:0007669"/>
    <property type="project" value="InterPro"/>
</dbReference>
<dbReference type="SUPFAM" id="SSF102114">
    <property type="entry name" value="Radical SAM enzymes"/>
    <property type="match status" value="1"/>
</dbReference>
<dbReference type="SFLD" id="SFLDG01084">
    <property type="entry name" value="Uncharacterised_Radical_SAM_Su"/>
    <property type="match status" value="1"/>
</dbReference>
<keyword evidence="1" id="KW-0479">Metal-binding</keyword>
<dbReference type="SFLD" id="SFLDS00029">
    <property type="entry name" value="Radical_SAM"/>
    <property type="match status" value="1"/>
</dbReference>
<sequence>MSIIYQPRGKAREYSPLALNIYMGCSHNCKYCYAPACIQKAREAYYTKPSPRRNLLFQLEKELEKRDRIKEQVLLSFVGDVYCETQDNNETTREVLKLLLKYKVPVAILTKGGERCLKDIDLFKKFGEHIQVGTTLTFDNADDSLDWESGAAIPEERLDVLFELKKNGIKTFASFEPVIIPGQSLNLMEMGLDCIDTYKIGKINNYKGIDKTIDWTYFLKESLNILRPEGKSIYIKHDLRMAAPSVKLFGNEVLPDEHNVH</sequence>
<dbReference type="InterPro" id="IPR040086">
    <property type="entry name" value="MJ0683-like"/>
</dbReference>
<accession>A0AAU8B0G4</accession>
<organism evidence="5">
    <name type="scientific">Dulem virus 36</name>
    <dbReference type="NCBI Taxonomy" id="3145754"/>
    <lineage>
        <taxon>Viruses</taxon>
        <taxon>Duplodnaviria</taxon>
        <taxon>Heunggongvirae</taxon>
        <taxon>Uroviricota</taxon>
        <taxon>Caudoviricetes</taxon>
    </lineage>
</organism>
<proteinExistence type="predicted"/>
<name>A0AAU8B0G4_9CAUD</name>
<dbReference type="GO" id="GO:0051536">
    <property type="term" value="F:iron-sulfur cluster binding"/>
    <property type="evidence" value="ECO:0007669"/>
    <property type="project" value="UniProtKB-KW"/>
</dbReference>
<dbReference type="Gene3D" id="3.80.30.30">
    <property type="match status" value="1"/>
</dbReference>
<dbReference type="PANTHER" id="PTHR43432">
    <property type="entry name" value="SLR0285 PROTEIN"/>
    <property type="match status" value="1"/>
</dbReference>
<dbReference type="CDD" id="cd01335">
    <property type="entry name" value="Radical_SAM"/>
    <property type="match status" value="1"/>
</dbReference>
<protein>
    <submittedName>
        <fullName evidence="5">PA0069 family radical SAM protein</fullName>
    </submittedName>
</protein>
<evidence type="ECO:0000256" key="2">
    <source>
        <dbReference type="ARBA" id="ARBA00023004"/>
    </source>
</evidence>
<reference evidence="5" key="1">
    <citation type="submission" date="2024-03" db="EMBL/GenBank/DDBJ databases">
        <title>Diverse circular DNA viruses in blood, oral, and fecal samples of captive lemurs.</title>
        <authorList>
            <person name="Paietta E.N."/>
            <person name="Kraberger S."/>
            <person name="Lund M.C."/>
            <person name="Custer J.M."/>
            <person name="Vargas K.M."/>
            <person name="Ehmke E.E."/>
            <person name="Yoder A.D."/>
            <person name="Varsani A."/>
        </authorList>
    </citation>
    <scope>NUCLEOTIDE SEQUENCE</scope>
    <source>
        <strain evidence="5">Duke_24FS_3</strain>
    </source>
</reference>
<keyword evidence="2" id="KW-0408">Iron</keyword>